<keyword evidence="1" id="KW-1133">Transmembrane helix</keyword>
<dbReference type="EMBL" id="BOOW01000005">
    <property type="protein sequence ID" value="GII90159.1"/>
    <property type="molecule type" value="Genomic_DNA"/>
</dbReference>
<dbReference type="GO" id="GO:0004175">
    <property type="term" value="F:endopeptidase activity"/>
    <property type="evidence" value="ECO:0007669"/>
    <property type="project" value="UniProtKB-ARBA"/>
</dbReference>
<dbReference type="InterPro" id="IPR042150">
    <property type="entry name" value="MmRce1-like"/>
</dbReference>
<feature type="transmembrane region" description="Helical" evidence="1">
    <location>
        <begin position="90"/>
        <end position="112"/>
    </location>
</feature>
<dbReference type="Pfam" id="PF02517">
    <property type="entry name" value="Rce1-like"/>
    <property type="match status" value="1"/>
</dbReference>
<feature type="transmembrane region" description="Helical" evidence="1">
    <location>
        <begin position="212"/>
        <end position="233"/>
    </location>
</feature>
<evidence type="ECO:0000313" key="4">
    <source>
        <dbReference type="Proteomes" id="UP000606172"/>
    </source>
</evidence>
<name>A0A919RE70_9ACTN</name>
<evidence type="ECO:0000256" key="1">
    <source>
        <dbReference type="SAM" id="Phobius"/>
    </source>
</evidence>
<evidence type="ECO:0000313" key="3">
    <source>
        <dbReference type="EMBL" id="GII90159.1"/>
    </source>
</evidence>
<comment type="caution">
    <text evidence="3">The sequence shown here is derived from an EMBL/GenBank/DDBJ whole genome shotgun (WGS) entry which is preliminary data.</text>
</comment>
<feature type="transmembrane region" description="Helical" evidence="1">
    <location>
        <begin position="183"/>
        <end position="200"/>
    </location>
</feature>
<dbReference type="RefSeq" id="WP_239128521.1">
    <property type="nucleotide sequence ID" value="NZ_BOOW01000005.1"/>
</dbReference>
<keyword evidence="1" id="KW-0472">Membrane</keyword>
<reference evidence="3" key="1">
    <citation type="submission" date="2021-01" db="EMBL/GenBank/DDBJ databases">
        <title>Whole genome shotgun sequence of Sinosporangium siamense NBRC 109515.</title>
        <authorList>
            <person name="Komaki H."/>
            <person name="Tamura T."/>
        </authorList>
    </citation>
    <scope>NUCLEOTIDE SEQUENCE</scope>
    <source>
        <strain evidence="3">NBRC 109515</strain>
    </source>
</reference>
<feature type="transmembrane region" description="Helical" evidence="1">
    <location>
        <begin position="240"/>
        <end position="260"/>
    </location>
</feature>
<sequence length="317" mass="33673">MTYGRSDLTVFLAVAFGLSWLIMLPVWIGGARLGTPVVTVTSVAMMFTPAFGVIAVWMRNRRTTGFRALARETGLTFGTSRRGTVAMVALMWLGTPLIILLVAALSAALGLLTLDLENFSLFRAGLAQAPLQGGPAPDPQVLVIAQIATAFTIAPLINSVAAFGEEWGWRGWLLPRLLRGGRGVWGAFLVSGIIWGLWHAPLTLRGYNYPELGPWAALVFVGFCVIYGSLLGWTRLRTGSVWPAVVGHGAFNAAAAMPLILGSTADPPNLTVAGIIGFVGWAVLAGLTLLVMRVWPVTSQQGGDQQGGDRGRLHQGA</sequence>
<evidence type="ECO:0000259" key="2">
    <source>
        <dbReference type="Pfam" id="PF02517"/>
    </source>
</evidence>
<gene>
    <name evidence="3" type="ORF">Ssi02_03900</name>
</gene>
<keyword evidence="1" id="KW-0812">Transmembrane</keyword>
<organism evidence="3 4">
    <name type="scientific">Sinosporangium siamense</name>
    <dbReference type="NCBI Taxonomy" id="1367973"/>
    <lineage>
        <taxon>Bacteria</taxon>
        <taxon>Bacillati</taxon>
        <taxon>Actinomycetota</taxon>
        <taxon>Actinomycetes</taxon>
        <taxon>Streptosporangiales</taxon>
        <taxon>Streptosporangiaceae</taxon>
        <taxon>Sinosporangium</taxon>
    </lineage>
</organism>
<dbReference type="InterPro" id="IPR003675">
    <property type="entry name" value="Rce1/LyrA-like_dom"/>
</dbReference>
<proteinExistence type="predicted"/>
<dbReference type="GO" id="GO:0080120">
    <property type="term" value="P:CAAX-box protein maturation"/>
    <property type="evidence" value="ECO:0007669"/>
    <property type="project" value="UniProtKB-ARBA"/>
</dbReference>
<protein>
    <submittedName>
        <fullName evidence="3">Abortive infection protein</fullName>
    </submittedName>
</protein>
<feature type="transmembrane region" description="Helical" evidence="1">
    <location>
        <begin position="7"/>
        <end position="28"/>
    </location>
</feature>
<feature type="domain" description="CAAX prenyl protease 2/Lysostaphin resistance protein A-like" evidence="2">
    <location>
        <begin position="153"/>
        <end position="253"/>
    </location>
</feature>
<dbReference type="PANTHER" id="PTHR35797">
    <property type="entry name" value="PROTEASE-RELATED"/>
    <property type="match status" value="1"/>
</dbReference>
<feature type="transmembrane region" description="Helical" evidence="1">
    <location>
        <begin position="272"/>
        <end position="292"/>
    </location>
</feature>
<dbReference type="PANTHER" id="PTHR35797:SF1">
    <property type="entry name" value="PROTEASE"/>
    <property type="match status" value="1"/>
</dbReference>
<dbReference type="Proteomes" id="UP000606172">
    <property type="component" value="Unassembled WGS sequence"/>
</dbReference>
<keyword evidence="4" id="KW-1185">Reference proteome</keyword>
<accession>A0A919RE70</accession>
<feature type="transmembrane region" description="Helical" evidence="1">
    <location>
        <begin position="141"/>
        <end position="163"/>
    </location>
</feature>
<dbReference type="AlphaFoldDB" id="A0A919RE70"/>
<feature type="transmembrane region" description="Helical" evidence="1">
    <location>
        <begin position="34"/>
        <end position="57"/>
    </location>
</feature>